<dbReference type="GO" id="GO:0005634">
    <property type="term" value="C:nucleus"/>
    <property type="evidence" value="ECO:0007669"/>
    <property type="project" value="UniProtKB-SubCell"/>
</dbReference>
<dbReference type="PANTHER" id="PTHR12628:SF13">
    <property type="entry name" value="HOMEOBOX PROTEIN HAT3.1"/>
    <property type="match status" value="1"/>
</dbReference>
<evidence type="ECO:0000313" key="5">
    <source>
        <dbReference type="Proteomes" id="UP001177003"/>
    </source>
</evidence>
<dbReference type="GO" id="GO:0003677">
    <property type="term" value="F:DNA binding"/>
    <property type="evidence" value="ECO:0007669"/>
    <property type="project" value="TreeGrafter"/>
</dbReference>
<dbReference type="Proteomes" id="UP001177003">
    <property type="component" value="Chromosome 0"/>
</dbReference>
<evidence type="ECO:0000256" key="2">
    <source>
        <dbReference type="ARBA" id="ARBA00023242"/>
    </source>
</evidence>
<organism evidence="4 5">
    <name type="scientific">Lactuca saligna</name>
    <name type="common">Willowleaf lettuce</name>
    <dbReference type="NCBI Taxonomy" id="75948"/>
    <lineage>
        <taxon>Eukaryota</taxon>
        <taxon>Viridiplantae</taxon>
        <taxon>Streptophyta</taxon>
        <taxon>Embryophyta</taxon>
        <taxon>Tracheophyta</taxon>
        <taxon>Spermatophyta</taxon>
        <taxon>Magnoliopsida</taxon>
        <taxon>eudicotyledons</taxon>
        <taxon>Gunneridae</taxon>
        <taxon>Pentapetalae</taxon>
        <taxon>asterids</taxon>
        <taxon>campanulids</taxon>
        <taxon>Asterales</taxon>
        <taxon>Asteraceae</taxon>
        <taxon>Cichorioideae</taxon>
        <taxon>Cichorieae</taxon>
        <taxon>Lactucinae</taxon>
        <taxon>Lactuca</taxon>
    </lineage>
</organism>
<feature type="region of interest" description="Disordered" evidence="3">
    <location>
        <begin position="107"/>
        <end position="143"/>
    </location>
</feature>
<dbReference type="EMBL" id="OX465086">
    <property type="protein sequence ID" value="CAI9260523.1"/>
    <property type="molecule type" value="Genomic_DNA"/>
</dbReference>
<dbReference type="PANTHER" id="PTHR12628">
    <property type="entry name" value="POLYCOMB-LIKE TRANSCRIPTION FACTOR"/>
    <property type="match status" value="1"/>
</dbReference>
<dbReference type="AlphaFoldDB" id="A0AA35Y7B4"/>
<feature type="compositionally biased region" description="Acidic residues" evidence="3">
    <location>
        <begin position="127"/>
        <end position="141"/>
    </location>
</feature>
<evidence type="ECO:0000256" key="1">
    <source>
        <dbReference type="ARBA" id="ARBA00004123"/>
    </source>
</evidence>
<proteinExistence type="predicted"/>
<reference evidence="4" key="1">
    <citation type="submission" date="2023-04" db="EMBL/GenBank/DDBJ databases">
        <authorList>
            <person name="Vijverberg K."/>
            <person name="Xiong W."/>
            <person name="Schranz E."/>
        </authorList>
    </citation>
    <scope>NUCLEOTIDE SEQUENCE</scope>
</reference>
<accession>A0AA35Y7B4</accession>
<name>A0AA35Y7B4_LACSI</name>
<dbReference type="Gene3D" id="1.10.510.10">
    <property type="entry name" value="Transferase(Phosphotransferase) domain 1"/>
    <property type="match status" value="1"/>
</dbReference>
<protein>
    <submittedName>
        <fullName evidence="4">Uncharacterized protein</fullName>
    </submittedName>
</protein>
<dbReference type="GO" id="GO:0045814">
    <property type="term" value="P:negative regulation of gene expression, epigenetic"/>
    <property type="evidence" value="ECO:0007669"/>
    <property type="project" value="TreeGrafter"/>
</dbReference>
<dbReference type="GO" id="GO:0003682">
    <property type="term" value="F:chromatin binding"/>
    <property type="evidence" value="ECO:0007669"/>
    <property type="project" value="TreeGrafter"/>
</dbReference>
<evidence type="ECO:0000256" key="3">
    <source>
        <dbReference type="SAM" id="MobiDB-lite"/>
    </source>
</evidence>
<gene>
    <name evidence="4" type="ORF">LSALG_LOCUS1354</name>
</gene>
<keyword evidence="2" id="KW-0539">Nucleus</keyword>
<comment type="subcellular location">
    <subcellularLocation>
        <location evidence="1">Nucleus</location>
    </subcellularLocation>
</comment>
<dbReference type="SUPFAM" id="SSF56112">
    <property type="entry name" value="Protein kinase-like (PK-like)"/>
    <property type="match status" value="1"/>
</dbReference>
<sequence length="283" mass="31683">MTILPTYIQGAYGNVSSDSSDVDFSDSEGPKKRKNTNDKAKIMLIKIDECFPPGDEGWLCPACDCKVDCVDLLNDSMGTDLSINDTWEKVFPETAVFGDNLNDISGLPFDDSEDNDYNPNAPQVAEGEVDVEDPNSNESDDSASITCVPTAITHSLVPLHNNGKNEVTSSEVVKESVVSEKYEEILKTNMENDDSTPITARRHVQRLDYKKLHDVELFHKIFKLCGSPPEEYWKKSKLPHAAMFKPQHPYESCLLETFKELPKCVVDLIQTLLSVEPYKRETA</sequence>
<dbReference type="InterPro" id="IPR011009">
    <property type="entry name" value="Kinase-like_dom_sf"/>
</dbReference>
<evidence type="ECO:0000313" key="4">
    <source>
        <dbReference type="EMBL" id="CAI9260523.1"/>
    </source>
</evidence>
<keyword evidence="5" id="KW-1185">Reference proteome</keyword>